<dbReference type="Pfam" id="PF13366">
    <property type="entry name" value="PDDEXK_3"/>
    <property type="match status" value="1"/>
</dbReference>
<gene>
    <name evidence="1" type="ORF">LX69_02979</name>
</gene>
<dbReference type="AlphaFoldDB" id="A0A2W7MUV0"/>
<dbReference type="OrthoDB" id="9806869at2"/>
<dbReference type="RefSeq" id="WP_111446793.1">
    <property type="nucleotide sequence ID" value="NZ_QKZK01000034.1"/>
</dbReference>
<protein>
    <submittedName>
        <fullName evidence="1">GxxExxY protein</fullName>
    </submittedName>
</protein>
<proteinExistence type="predicted"/>
<reference evidence="1 2" key="1">
    <citation type="submission" date="2018-06" db="EMBL/GenBank/DDBJ databases">
        <title>Genomic Encyclopedia of Archaeal and Bacterial Type Strains, Phase II (KMG-II): from individual species to whole genera.</title>
        <authorList>
            <person name="Goeker M."/>
        </authorList>
    </citation>
    <scope>NUCLEOTIDE SEQUENCE [LARGE SCALE GENOMIC DNA]</scope>
    <source>
        <strain evidence="1 2">DSM 6779</strain>
    </source>
</reference>
<keyword evidence="2" id="KW-1185">Reference proteome</keyword>
<evidence type="ECO:0000313" key="1">
    <source>
        <dbReference type="EMBL" id="PZX11915.1"/>
    </source>
</evidence>
<dbReference type="NCBIfam" id="TIGR04256">
    <property type="entry name" value="GxxExxY"/>
    <property type="match status" value="1"/>
</dbReference>
<comment type="caution">
    <text evidence="1">The sequence shown here is derived from an EMBL/GenBank/DDBJ whole genome shotgun (WGS) entry which is preliminary data.</text>
</comment>
<evidence type="ECO:0000313" key="2">
    <source>
        <dbReference type="Proteomes" id="UP000249239"/>
    </source>
</evidence>
<dbReference type="InterPro" id="IPR026350">
    <property type="entry name" value="GxxExxY"/>
</dbReference>
<organism evidence="1 2">
    <name type="scientific">Breznakibacter xylanolyticus</name>
    <dbReference type="NCBI Taxonomy" id="990"/>
    <lineage>
        <taxon>Bacteria</taxon>
        <taxon>Pseudomonadati</taxon>
        <taxon>Bacteroidota</taxon>
        <taxon>Bacteroidia</taxon>
        <taxon>Marinilabiliales</taxon>
        <taxon>Marinilabiliaceae</taxon>
        <taxon>Breznakibacter</taxon>
    </lineage>
</organism>
<accession>A0A2W7MUV0</accession>
<name>A0A2W7MUV0_9BACT</name>
<dbReference type="Proteomes" id="UP000249239">
    <property type="component" value="Unassembled WGS sequence"/>
</dbReference>
<sequence>MIYQDESYKIIGAAMKVHRELGCGFLEQVYQEALEIELKKQNIPSEREVPLTISYDGHILNKQYIADFKCYDKIILELKAVKELDNIHEAQVFNYLKATGFKLGLLINFGEASLVYKRIVKEK</sequence>
<dbReference type="EMBL" id="QKZK01000034">
    <property type="protein sequence ID" value="PZX11915.1"/>
    <property type="molecule type" value="Genomic_DNA"/>
</dbReference>